<proteinExistence type="predicted"/>
<gene>
    <name evidence="1" type="ORF">RCOM_1629000</name>
</gene>
<dbReference type="Proteomes" id="UP000008311">
    <property type="component" value="Unassembled WGS sequence"/>
</dbReference>
<dbReference type="AlphaFoldDB" id="B9SJP6"/>
<dbReference type="InParanoid" id="B9SJP6"/>
<accession>B9SJP6</accession>
<evidence type="ECO:0000313" key="1">
    <source>
        <dbReference type="EMBL" id="EEF36156.1"/>
    </source>
</evidence>
<dbReference type="EMBL" id="EQ973988">
    <property type="protein sequence ID" value="EEF36156.1"/>
    <property type="molecule type" value="Genomic_DNA"/>
</dbReference>
<protein>
    <submittedName>
        <fullName evidence="1">Uncharacterized protein</fullName>
    </submittedName>
</protein>
<keyword evidence="2" id="KW-1185">Reference proteome</keyword>
<sequence length="71" mass="8098">MAIGSRIGKFIEVDQSTLEGMNHSIKIRVEVDLRKKENDGYDVLEECKLPFGDWMRASPMKLAKVESVDGW</sequence>
<name>B9SJP6_RICCO</name>
<evidence type="ECO:0000313" key="2">
    <source>
        <dbReference type="Proteomes" id="UP000008311"/>
    </source>
</evidence>
<organism evidence="1 2">
    <name type="scientific">Ricinus communis</name>
    <name type="common">Castor bean</name>
    <dbReference type="NCBI Taxonomy" id="3988"/>
    <lineage>
        <taxon>Eukaryota</taxon>
        <taxon>Viridiplantae</taxon>
        <taxon>Streptophyta</taxon>
        <taxon>Embryophyta</taxon>
        <taxon>Tracheophyta</taxon>
        <taxon>Spermatophyta</taxon>
        <taxon>Magnoliopsida</taxon>
        <taxon>eudicotyledons</taxon>
        <taxon>Gunneridae</taxon>
        <taxon>Pentapetalae</taxon>
        <taxon>rosids</taxon>
        <taxon>fabids</taxon>
        <taxon>Malpighiales</taxon>
        <taxon>Euphorbiaceae</taxon>
        <taxon>Acalyphoideae</taxon>
        <taxon>Acalypheae</taxon>
        <taxon>Ricinus</taxon>
    </lineage>
</organism>
<reference evidence="2" key="1">
    <citation type="journal article" date="2010" name="Nat. Biotechnol.">
        <title>Draft genome sequence of the oilseed species Ricinus communis.</title>
        <authorList>
            <person name="Chan A.P."/>
            <person name="Crabtree J."/>
            <person name="Zhao Q."/>
            <person name="Lorenzi H."/>
            <person name="Orvis J."/>
            <person name="Puiu D."/>
            <person name="Melake-Berhan A."/>
            <person name="Jones K.M."/>
            <person name="Redman J."/>
            <person name="Chen G."/>
            <person name="Cahoon E.B."/>
            <person name="Gedil M."/>
            <person name="Stanke M."/>
            <person name="Haas B.J."/>
            <person name="Wortman J.R."/>
            <person name="Fraser-Liggett C.M."/>
            <person name="Ravel J."/>
            <person name="Rabinowicz P.D."/>
        </authorList>
    </citation>
    <scope>NUCLEOTIDE SEQUENCE [LARGE SCALE GENOMIC DNA]</scope>
    <source>
        <strain evidence="2">cv. Hale</strain>
    </source>
</reference>